<gene>
    <name evidence="1" type="ORF">PSTG_13298</name>
</gene>
<dbReference type="AlphaFoldDB" id="A0A0L0V2E1"/>
<dbReference type="EMBL" id="AJIL01000139">
    <property type="protein sequence ID" value="KNE93356.1"/>
    <property type="molecule type" value="Genomic_DNA"/>
</dbReference>
<organism evidence="1 2">
    <name type="scientific">Puccinia striiformis f. sp. tritici PST-78</name>
    <dbReference type="NCBI Taxonomy" id="1165861"/>
    <lineage>
        <taxon>Eukaryota</taxon>
        <taxon>Fungi</taxon>
        <taxon>Dikarya</taxon>
        <taxon>Basidiomycota</taxon>
        <taxon>Pucciniomycotina</taxon>
        <taxon>Pucciniomycetes</taxon>
        <taxon>Pucciniales</taxon>
        <taxon>Pucciniaceae</taxon>
        <taxon>Puccinia</taxon>
    </lineage>
</organism>
<sequence length="369" mass="41715">MDVQAVSIQQAKELITAGVDRVMSKVQDLTFQLNQLSPVSTSIRVGRAVDIVPIILLLYLKWHMDLLHLISCTIVRGTNGPFQNLWNSHTVIMEVSRVLDDLTQTISGQSFVMHGSRGGGNYPIQVPCSLPLRLGQKIKILAVLKEFKANFMMYHATISFSDLSDRLQTRWRPRIASLGLFVDQAVSEFSGSDVRVYKLIWRKIAIWIEGTAQYTVEAEFIQQQDDSPLALQLEQLYHTAIPITKLLRLLLNKLSKHTNSDLHPVERMSNELQLKLLTSIQLVASHLHGLVHTIDVDDPAPPRVMLDPLDSLTSAVAVTLETITDFLCQDSSPPGDRLSNERCKRWYESWSKLFNKATQTFSRTSNQRT</sequence>
<name>A0A0L0V2E1_9BASI</name>
<evidence type="ECO:0000313" key="1">
    <source>
        <dbReference type="EMBL" id="KNE93356.1"/>
    </source>
</evidence>
<protein>
    <submittedName>
        <fullName evidence="1">Uncharacterized protein</fullName>
    </submittedName>
</protein>
<evidence type="ECO:0000313" key="2">
    <source>
        <dbReference type="Proteomes" id="UP000054564"/>
    </source>
</evidence>
<dbReference type="PANTHER" id="PTHR33069">
    <property type="entry name" value="CHROMOSOME 7, WHOLE GENOME SHOTGUN SEQUENCE-RELATED"/>
    <property type="match status" value="1"/>
</dbReference>
<comment type="caution">
    <text evidence="1">The sequence shown here is derived from an EMBL/GenBank/DDBJ whole genome shotgun (WGS) entry which is preliminary data.</text>
</comment>
<proteinExistence type="predicted"/>
<dbReference type="Proteomes" id="UP000054564">
    <property type="component" value="Unassembled WGS sequence"/>
</dbReference>
<keyword evidence="2" id="KW-1185">Reference proteome</keyword>
<accession>A0A0L0V2E1</accession>
<dbReference type="PANTHER" id="PTHR33069:SF3">
    <property type="entry name" value="DYNEIN HEAVY CHAIN TAIL DOMAIN-CONTAINING PROTEIN"/>
    <property type="match status" value="1"/>
</dbReference>
<dbReference type="STRING" id="1165861.A0A0L0V2E1"/>
<reference evidence="2" key="1">
    <citation type="submission" date="2014-03" db="EMBL/GenBank/DDBJ databases">
        <title>The Genome Sequence of Puccinia striiformis f. sp. tritici PST-78.</title>
        <authorList>
            <consortium name="The Broad Institute Genome Sequencing Platform"/>
            <person name="Cuomo C."/>
            <person name="Hulbert S."/>
            <person name="Chen X."/>
            <person name="Walker B."/>
            <person name="Young S.K."/>
            <person name="Zeng Q."/>
            <person name="Gargeya S."/>
            <person name="Fitzgerald M."/>
            <person name="Haas B."/>
            <person name="Abouelleil A."/>
            <person name="Alvarado L."/>
            <person name="Arachchi H.M."/>
            <person name="Berlin A.M."/>
            <person name="Chapman S.B."/>
            <person name="Goldberg J."/>
            <person name="Griggs A."/>
            <person name="Gujja S."/>
            <person name="Hansen M."/>
            <person name="Howarth C."/>
            <person name="Imamovic A."/>
            <person name="Larimer J."/>
            <person name="McCowan C."/>
            <person name="Montmayeur A."/>
            <person name="Murphy C."/>
            <person name="Neiman D."/>
            <person name="Pearson M."/>
            <person name="Priest M."/>
            <person name="Roberts A."/>
            <person name="Saif S."/>
            <person name="Shea T."/>
            <person name="Sisk P."/>
            <person name="Sykes S."/>
            <person name="Wortman J."/>
            <person name="Nusbaum C."/>
            <person name="Birren B."/>
        </authorList>
    </citation>
    <scope>NUCLEOTIDE SEQUENCE [LARGE SCALE GENOMIC DNA]</scope>
    <source>
        <strain evidence="2">race PST-78</strain>
    </source>
</reference>